<dbReference type="AlphaFoldDB" id="A0A5J6Z7N8"/>
<evidence type="ECO:0008006" key="3">
    <source>
        <dbReference type="Google" id="ProtNLM"/>
    </source>
</evidence>
<dbReference type="KEGG" id="cuo:CUROG_08040"/>
<keyword evidence="2" id="KW-1185">Reference proteome</keyword>
<dbReference type="RefSeq" id="WP_151903258.1">
    <property type="nucleotide sequence ID" value="NZ_CP045032.1"/>
</dbReference>
<gene>
    <name evidence="1" type="ORF">CUROG_08040</name>
</gene>
<accession>A0A5J6Z7N8</accession>
<dbReference type="EMBL" id="CP045032">
    <property type="protein sequence ID" value="QFQ02956.1"/>
    <property type="molecule type" value="Genomic_DNA"/>
</dbReference>
<evidence type="ECO:0000313" key="1">
    <source>
        <dbReference type="EMBL" id="QFQ02956.1"/>
    </source>
</evidence>
<dbReference type="Pfam" id="PF14078">
    <property type="entry name" value="DUF4259"/>
    <property type="match status" value="1"/>
</dbReference>
<reference evidence="2" key="1">
    <citation type="submission" date="2019-10" db="EMBL/GenBank/DDBJ databases">
        <title>Complete genome sequence of Corynebacterium urogenitalis DSM 108747, isolated from the genital tract of a cow.</title>
        <authorList>
            <person name="Ruckert C."/>
            <person name="Ballas P."/>
            <person name="Wagener K."/>
            <person name="Drillich M."/>
            <person name="Kaempfer P."/>
            <person name="Busse H.-J."/>
            <person name="Ehling-Schulz M."/>
        </authorList>
    </citation>
    <scope>NUCLEOTIDE SEQUENCE [LARGE SCALE GENOMIC DNA]</scope>
    <source>
        <strain evidence="2">LMM 1652</strain>
    </source>
</reference>
<sequence length="123" mass="13682">MSNWDEYIFHDDDNIEFFDELIDLEPADLFEALEDAVTLALRHSEPGDVEYLNGLCAASVAAIWCGAPFSSASVADEHPFVREYIGQCSDKLQEQSSLLLDKELENQGEAAYEGLETFAEALT</sequence>
<proteinExistence type="predicted"/>
<dbReference type="Proteomes" id="UP000326711">
    <property type="component" value="Chromosome"/>
</dbReference>
<dbReference type="OrthoDB" id="4427749at2"/>
<organism evidence="1 2">
    <name type="scientific">Corynebacterium urogenitale</name>
    <dbReference type="NCBI Taxonomy" id="2487892"/>
    <lineage>
        <taxon>Bacteria</taxon>
        <taxon>Bacillati</taxon>
        <taxon>Actinomycetota</taxon>
        <taxon>Actinomycetes</taxon>
        <taxon>Mycobacteriales</taxon>
        <taxon>Corynebacteriaceae</taxon>
        <taxon>Corynebacterium</taxon>
    </lineage>
</organism>
<protein>
    <recommendedName>
        <fullName evidence="3">DUF4259 domain-containing protein</fullName>
    </recommendedName>
</protein>
<dbReference type="InterPro" id="IPR025355">
    <property type="entry name" value="DUF4259"/>
</dbReference>
<name>A0A5J6Z7N8_9CORY</name>
<evidence type="ECO:0000313" key="2">
    <source>
        <dbReference type="Proteomes" id="UP000326711"/>
    </source>
</evidence>